<organism evidence="3 4">
    <name type="scientific">Mycena sanguinolenta</name>
    <dbReference type="NCBI Taxonomy" id="230812"/>
    <lineage>
        <taxon>Eukaryota</taxon>
        <taxon>Fungi</taxon>
        <taxon>Dikarya</taxon>
        <taxon>Basidiomycota</taxon>
        <taxon>Agaricomycotina</taxon>
        <taxon>Agaricomycetes</taxon>
        <taxon>Agaricomycetidae</taxon>
        <taxon>Agaricales</taxon>
        <taxon>Marasmiineae</taxon>
        <taxon>Mycenaceae</taxon>
        <taxon>Mycena</taxon>
    </lineage>
</organism>
<evidence type="ECO:0000256" key="1">
    <source>
        <dbReference type="SAM" id="MobiDB-lite"/>
    </source>
</evidence>
<dbReference type="OrthoDB" id="3071324at2759"/>
<name>A0A8H6TZP7_9AGAR</name>
<dbReference type="InterPro" id="IPR036047">
    <property type="entry name" value="F-box-like_dom_sf"/>
</dbReference>
<dbReference type="EMBL" id="JACAZH010000078">
    <property type="protein sequence ID" value="KAF7328460.1"/>
    <property type="molecule type" value="Genomic_DNA"/>
</dbReference>
<dbReference type="PROSITE" id="PS50181">
    <property type="entry name" value="FBOX"/>
    <property type="match status" value="1"/>
</dbReference>
<feature type="region of interest" description="Disordered" evidence="1">
    <location>
        <begin position="192"/>
        <end position="212"/>
    </location>
</feature>
<dbReference type="CDD" id="cd09917">
    <property type="entry name" value="F-box_SF"/>
    <property type="match status" value="1"/>
</dbReference>
<evidence type="ECO:0000313" key="3">
    <source>
        <dbReference type="EMBL" id="KAF7328460.1"/>
    </source>
</evidence>
<proteinExistence type="predicted"/>
<accession>A0A8H6TZP7</accession>
<dbReference type="InterPro" id="IPR001810">
    <property type="entry name" value="F-box_dom"/>
</dbReference>
<dbReference type="Proteomes" id="UP000623467">
    <property type="component" value="Unassembled WGS sequence"/>
</dbReference>
<evidence type="ECO:0000259" key="2">
    <source>
        <dbReference type="PROSITE" id="PS50181"/>
    </source>
</evidence>
<dbReference type="AlphaFoldDB" id="A0A8H6TZP7"/>
<evidence type="ECO:0000313" key="4">
    <source>
        <dbReference type="Proteomes" id="UP000623467"/>
    </source>
</evidence>
<gene>
    <name evidence="3" type="ORF">MSAN_02482500</name>
</gene>
<sequence>MTSAVSLLDLPNELVLIVSASLDDDTLLHLAATCRRLNFLLIPAVLARYNIAPPNLSLDSLLPALSFNSKTLVVLPVLAMASSVTSIEDLDVVFRTYSSYAFMDNEEIFDAVRTLNSLAIRLKYLGHLRFNPYITGHSARGHSGRSAAVCAVLNTVVERGDCAVTVYSGPEDTYGADPRPFAHVFLGTAQANANARSETHTPSETQTPSARKTTIAQRLRRTLASFSCLHRQRVVPAPLPSSHSSTSIHTVVEIQSTLCPPPIALPVSLKPRLTTLSIHAPLLLHATFFPWTLHTLNSSPLTSLSLQNIDLFHYDWALILPLLTLANLEELHLGAQCAIAVPDLEDFLVRHSSVMVLDLRHFSALGALVPGISTKAAAAVARASYKTNMNKETTPTPETFLPRLTSFTAPSEYLLYFLAPPDFGFFSSPAPSSSSSSPSMLLPTSISSVHEESKWYPSLRLITASTPLSSPSADQDNVLAPYHTSRLELVHACVARRGLRLEVLYRDSA</sequence>
<comment type="caution">
    <text evidence="3">The sequence shown here is derived from an EMBL/GenBank/DDBJ whole genome shotgun (WGS) entry which is preliminary data.</text>
</comment>
<protein>
    <submittedName>
        <fullName evidence="3">F-box domain-containing protein</fullName>
    </submittedName>
</protein>
<dbReference type="SUPFAM" id="SSF81383">
    <property type="entry name" value="F-box domain"/>
    <property type="match status" value="1"/>
</dbReference>
<keyword evidence="4" id="KW-1185">Reference proteome</keyword>
<reference evidence="3" key="1">
    <citation type="submission" date="2020-05" db="EMBL/GenBank/DDBJ databases">
        <title>Mycena genomes resolve the evolution of fungal bioluminescence.</title>
        <authorList>
            <person name="Tsai I.J."/>
        </authorList>
    </citation>
    <scope>NUCLEOTIDE SEQUENCE</scope>
    <source>
        <strain evidence="3">160909Yilan</strain>
    </source>
</reference>
<feature type="domain" description="F-box" evidence="2">
    <location>
        <begin position="4"/>
        <end position="41"/>
    </location>
</feature>